<organism evidence="2 3">
    <name type="scientific">Brevundimonas subvibrioides</name>
    <dbReference type="NCBI Taxonomy" id="74313"/>
    <lineage>
        <taxon>Bacteria</taxon>
        <taxon>Pseudomonadati</taxon>
        <taxon>Pseudomonadota</taxon>
        <taxon>Alphaproteobacteria</taxon>
        <taxon>Caulobacterales</taxon>
        <taxon>Caulobacteraceae</taxon>
        <taxon>Brevundimonas</taxon>
    </lineage>
</organism>
<evidence type="ECO:0000256" key="1">
    <source>
        <dbReference type="SAM" id="MobiDB-lite"/>
    </source>
</evidence>
<protein>
    <recommendedName>
        <fullName evidence="4">Host attachment protein</fullName>
    </recommendedName>
</protein>
<dbReference type="EMBL" id="NCEQ01000005">
    <property type="protein sequence ID" value="OYX57598.1"/>
    <property type="molecule type" value="Genomic_DNA"/>
</dbReference>
<sequence>MNLTGSSLVVVADGRRARVFEERRRSGPLFDVTAQLGDLSLHQHPASSSRGGVHDRIGPASHTGDEPTPKDRRETDFARLVGARTVQIMRQGGYDGLVLMAAPGTLGQLRRVMTHAGVTVTHAEPHDRTSESPASLRTRLRELRQHA</sequence>
<feature type="compositionally biased region" description="Basic and acidic residues" evidence="1">
    <location>
        <begin position="52"/>
        <end position="73"/>
    </location>
</feature>
<evidence type="ECO:0000313" key="3">
    <source>
        <dbReference type="Proteomes" id="UP000216147"/>
    </source>
</evidence>
<feature type="region of interest" description="Disordered" evidence="1">
    <location>
        <begin position="119"/>
        <end position="147"/>
    </location>
</feature>
<evidence type="ECO:0000313" key="2">
    <source>
        <dbReference type="EMBL" id="OYX57598.1"/>
    </source>
</evidence>
<dbReference type="Proteomes" id="UP000216147">
    <property type="component" value="Unassembled WGS sequence"/>
</dbReference>
<gene>
    <name evidence="2" type="ORF">B7Y86_05530</name>
</gene>
<evidence type="ECO:0008006" key="4">
    <source>
        <dbReference type="Google" id="ProtNLM"/>
    </source>
</evidence>
<reference evidence="2 3" key="1">
    <citation type="submission" date="2017-03" db="EMBL/GenBank/DDBJ databases">
        <title>Lifting the veil on microbial sulfur biogeochemistry in mining wastewaters.</title>
        <authorList>
            <person name="Kantor R.S."/>
            <person name="Colenbrander Nelson T."/>
            <person name="Marshall S."/>
            <person name="Bennett D."/>
            <person name="Apte S."/>
            <person name="Camacho D."/>
            <person name="Thomas B.C."/>
            <person name="Warren L.A."/>
            <person name="Banfield J.F."/>
        </authorList>
    </citation>
    <scope>NUCLEOTIDE SEQUENCE [LARGE SCALE GENOMIC DNA]</scope>
    <source>
        <strain evidence="2">32-68-21</strain>
    </source>
</reference>
<dbReference type="InterPro" id="IPR019291">
    <property type="entry name" value="Host_attachment_protein"/>
</dbReference>
<dbReference type="Pfam" id="PF10116">
    <property type="entry name" value="Host_attach"/>
    <property type="match status" value="1"/>
</dbReference>
<accession>A0A258HMP7</accession>
<dbReference type="AlphaFoldDB" id="A0A258HMP7"/>
<comment type="caution">
    <text evidence="2">The sequence shown here is derived from an EMBL/GenBank/DDBJ whole genome shotgun (WGS) entry which is preliminary data.</text>
</comment>
<feature type="region of interest" description="Disordered" evidence="1">
    <location>
        <begin position="41"/>
        <end position="73"/>
    </location>
</feature>
<name>A0A258HMP7_9CAUL</name>
<proteinExistence type="predicted"/>